<feature type="domain" description="Myb-like" evidence="13">
    <location>
        <begin position="174"/>
        <end position="218"/>
    </location>
</feature>
<dbReference type="PROSITE" id="PS00991">
    <property type="entry name" value="CLAT_ADAPTOR_M_2"/>
    <property type="match status" value="1"/>
</dbReference>
<proteinExistence type="predicted"/>
<evidence type="ECO:0000256" key="12">
    <source>
        <dbReference type="SAM" id="MobiDB-lite"/>
    </source>
</evidence>
<dbReference type="InterPro" id="IPR043532">
    <property type="entry name" value="AP2_Mu_N"/>
</dbReference>
<evidence type="ECO:0000313" key="17">
    <source>
        <dbReference type="EMBL" id="RHY94851.1"/>
    </source>
</evidence>
<sequence>MGVHCLLYFQSIAHTHMFAAPAGGRSSESTTVGSNQLLDPNQSDVPSTLPHAHDQAKGGHGEAESMWYFCPALDAFQVELGADIRDAFLSPSKQTVPLQSDVALPLLHAYDLPLSPLPSPTPSSASIAHSPTHDHPERRASASSSDDSGLGDDIDNDDDNGLDETLSGEPPTTGRWTKKEHELFLEGLRRYGKSWKSISNLVVSRTLVQIRTHAQKYLQKQSRSSKTGAAYQYLAGNQPPSRHHTFHHQQAQSTLPHHLAMSSFFMPHQQQQLRWPVPPAFQNDAIYRQLILANQQHLSTTSNNVIDELLDHSDDDNENADDGNQPNNHDEWDDDDDNELQHMMMGCETSGDKRRSSAPAISSSLKPLAPSVGFKRRRLDETGTAYLDPAVSYSGIFFTPSIFLSSDDQLVMISGLFLISQKGEVVLNRLYRDDVSRRAADAFRLQVIAAKETGSLPPIKSIDGCSFLYTRHENLYLVAVSRANINTGHMVALVFQFLTNINGIFQDYMGKKYNEVDVYKSAFDPHMSSLQESIRNNFTLVYELLDETMDYGYPQNCASEVLKMYINLGRREGIKYKRNEVYLDVFESVNLLMSANGAVLRNEVVGQVVMKTLLTGMPECKIDDCTFHRCVRLGKFDADRTITFIPPDGEFELMKYRVTENINLPFKIMPAYQEGSSTRMAVSLKIAATFSARLFATNIVIKIPVPQNTARCKIIVPIGTAKHAPEHHAIVWKIRKFQGTLERMLDAEIEMLKGTKEKVWSRPPIQVEFQVPMFTSSGLHVRFLKVFEKSSYQTTKWVRYVSRAGQYQLRI</sequence>
<dbReference type="FunFam" id="3.30.450.60:FF:000002">
    <property type="entry name" value="AP-2 complex subunit mu, putative"/>
    <property type="match status" value="1"/>
</dbReference>
<evidence type="ECO:0000256" key="8">
    <source>
        <dbReference type="ARBA" id="ARBA00023136"/>
    </source>
</evidence>
<evidence type="ECO:0000256" key="10">
    <source>
        <dbReference type="ARBA" id="ARBA00023176"/>
    </source>
</evidence>
<comment type="caution">
    <text evidence="17">The sequence shown here is derived from an EMBL/GenBank/DDBJ whole genome shotgun (WGS) entry which is preliminary data.</text>
</comment>
<dbReference type="Pfam" id="PF00249">
    <property type="entry name" value="Myb_DNA-binding"/>
    <property type="match status" value="1"/>
</dbReference>
<dbReference type="AlphaFoldDB" id="A0A3R6WNW1"/>
<dbReference type="InterPro" id="IPR017884">
    <property type="entry name" value="SANT_dom"/>
</dbReference>
<keyword evidence="8" id="KW-0472">Membrane</keyword>
<dbReference type="InterPro" id="IPR001005">
    <property type="entry name" value="SANT/Myb"/>
</dbReference>
<evidence type="ECO:0000259" key="15">
    <source>
        <dbReference type="PROSITE" id="PS51293"/>
    </source>
</evidence>
<evidence type="ECO:0000256" key="9">
    <source>
        <dbReference type="ARBA" id="ARBA00023163"/>
    </source>
</evidence>
<dbReference type="GO" id="GO:0006886">
    <property type="term" value="P:intracellular protein transport"/>
    <property type="evidence" value="ECO:0007669"/>
    <property type="project" value="InterPro"/>
</dbReference>
<name>A0A3R6WNW1_APHAT</name>
<dbReference type="CDD" id="cd00167">
    <property type="entry name" value="SANT"/>
    <property type="match status" value="1"/>
</dbReference>
<feature type="domain" description="SANT" evidence="15">
    <location>
        <begin position="171"/>
        <end position="225"/>
    </location>
</feature>
<dbReference type="EMBL" id="QUTG01002752">
    <property type="protein sequence ID" value="RHY94851.1"/>
    <property type="molecule type" value="Genomic_DNA"/>
</dbReference>
<keyword evidence="5" id="KW-0254">Endocytosis</keyword>
<evidence type="ECO:0008006" key="19">
    <source>
        <dbReference type="Google" id="ProtNLM"/>
    </source>
</evidence>
<dbReference type="PRINTS" id="PR00314">
    <property type="entry name" value="CLATHRINADPT"/>
</dbReference>
<dbReference type="InterPro" id="IPR017930">
    <property type="entry name" value="Myb_dom"/>
</dbReference>
<reference evidence="17 18" key="1">
    <citation type="submission" date="2018-08" db="EMBL/GenBank/DDBJ databases">
        <title>Aphanomyces genome sequencing and annotation.</title>
        <authorList>
            <person name="Minardi D."/>
            <person name="Oidtmann B."/>
            <person name="Van Der Giezen M."/>
            <person name="Studholme D.J."/>
        </authorList>
    </citation>
    <scope>NUCLEOTIDE SEQUENCE [LARGE SCALE GENOMIC DNA]</scope>
    <source>
        <strain evidence="17 18">Sv</strain>
    </source>
</reference>
<keyword evidence="11" id="KW-0539">Nucleus</keyword>
<evidence type="ECO:0000259" key="13">
    <source>
        <dbReference type="PROSITE" id="PS50090"/>
    </source>
</evidence>
<dbReference type="SUPFAM" id="SSF49447">
    <property type="entry name" value="Second domain of Mu2 adaptin subunit (ap50) of ap2 adaptor"/>
    <property type="match status" value="1"/>
</dbReference>
<dbReference type="InterPro" id="IPR006447">
    <property type="entry name" value="Myb_dom_plants"/>
</dbReference>
<feature type="domain" description="MHD" evidence="14">
    <location>
        <begin position="578"/>
        <end position="810"/>
    </location>
</feature>
<dbReference type="InterPro" id="IPR009057">
    <property type="entry name" value="Homeodomain-like_sf"/>
</dbReference>
<feature type="compositionally biased region" description="Polar residues" evidence="12">
    <location>
        <begin position="26"/>
        <end position="46"/>
    </location>
</feature>
<evidence type="ECO:0000256" key="5">
    <source>
        <dbReference type="ARBA" id="ARBA00022583"/>
    </source>
</evidence>
<feature type="compositionally biased region" description="Acidic residues" evidence="12">
    <location>
        <begin position="149"/>
        <end position="162"/>
    </location>
</feature>
<dbReference type="CDD" id="cd14836">
    <property type="entry name" value="AP2_Mu_N"/>
    <property type="match status" value="1"/>
</dbReference>
<dbReference type="Proteomes" id="UP000285712">
    <property type="component" value="Unassembled WGS sequence"/>
</dbReference>
<feature type="region of interest" description="Disordered" evidence="12">
    <location>
        <begin position="117"/>
        <end position="178"/>
    </location>
</feature>
<keyword evidence="7" id="KW-0805">Transcription regulation</keyword>
<evidence type="ECO:0000313" key="18">
    <source>
        <dbReference type="Proteomes" id="UP000285712"/>
    </source>
</evidence>
<dbReference type="PANTHER" id="PTHR10529">
    <property type="entry name" value="AP COMPLEX SUBUNIT MU"/>
    <property type="match status" value="1"/>
</dbReference>
<comment type="subcellular location">
    <subcellularLocation>
        <location evidence="1">Cell membrane</location>
    </subcellularLocation>
    <subcellularLocation>
        <location evidence="2">Membrane</location>
        <location evidence="2">Coated pit</location>
        <topology evidence="2">Peripheral membrane protein</topology>
        <orientation evidence="2">Cytoplasmic side</orientation>
    </subcellularLocation>
</comment>
<evidence type="ECO:0000256" key="7">
    <source>
        <dbReference type="ARBA" id="ARBA00023015"/>
    </source>
</evidence>
<feature type="domain" description="HTH myb-type" evidence="16">
    <location>
        <begin position="174"/>
        <end position="222"/>
    </location>
</feature>
<evidence type="ECO:0000256" key="3">
    <source>
        <dbReference type="ARBA" id="ARBA00022448"/>
    </source>
</evidence>
<keyword evidence="4" id="KW-1003">Cell membrane</keyword>
<dbReference type="SMART" id="SM00717">
    <property type="entry name" value="SANT"/>
    <property type="match status" value="1"/>
</dbReference>
<keyword evidence="6" id="KW-0653">Protein transport</keyword>
<dbReference type="InterPro" id="IPR001392">
    <property type="entry name" value="Clathrin_mu"/>
</dbReference>
<keyword evidence="3" id="KW-0813">Transport</keyword>
<dbReference type="InterPro" id="IPR050431">
    <property type="entry name" value="Adaptor_comp_med_subunit"/>
</dbReference>
<dbReference type="Pfam" id="PF00928">
    <property type="entry name" value="Adap_comp_sub"/>
    <property type="match status" value="1"/>
</dbReference>
<gene>
    <name evidence="17" type="ORF">DYB35_002370</name>
</gene>
<dbReference type="Gene3D" id="3.30.450.60">
    <property type="match status" value="1"/>
</dbReference>
<dbReference type="GO" id="GO:0005886">
    <property type="term" value="C:plasma membrane"/>
    <property type="evidence" value="ECO:0007669"/>
    <property type="project" value="UniProtKB-SubCell"/>
</dbReference>
<protein>
    <recommendedName>
        <fullName evidence="19">MHD domain-containing protein</fullName>
    </recommendedName>
</protein>
<feature type="compositionally biased region" description="Basic and acidic residues" evidence="12">
    <location>
        <begin position="131"/>
        <end position="140"/>
    </location>
</feature>
<dbReference type="GO" id="GO:0006897">
    <property type="term" value="P:endocytosis"/>
    <property type="evidence" value="ECO:0007669"/>
    <property type="project" value="UniProtKB-KW"/>
</dbReference>
<dbReference type="PROSITE" id="PS51294">
    <property type="entry name" value="HTH_MYB"/>
    <property type="match status" value="1"/>
</dbReference>
<dbReference type="GO" id="GO:0030131">
    <property type="term" value="C:clathrin adaptor complex"/>
    <property type="evidence" value="ECO:0007669"/>
    <property type="project" value="InterPro"/>
</dbReference>
<dbReference type="Gene3D" id="1.10.10.60">
    <property type="entry name" value="Homeodomain-like"/>
    <property type="match status" value="1"/>
</dbReference>
<keyword evidence="9" id="KW-0804">Transcription</keyword>
<dbReference type="PROSITE" id="PS51293">
    <property type="entry name" value="SANT"/>
    <property type="match status" value="1"/>
</dbReference>
<evidence type="ECO:0000256" key="1">
    <source>
        <dbReference type="ARBA" id="ARBA00004236"/>
    </source>
</evidence>
<dbReference type="Gene3D" id="2.60.40.1170">
    <property type="entry name" value="Mu homology domain, subdomain B"/>
    <property type="match status" value="2"/>
</dbReference>
<evidence type="ECO:0000256" key="11">
    <source>
        <dbReference type="ARBA" id="ARBA00023242"/>
    </source>
</evidence>
<keyword evidence="10" id="KW-0168">Coated pit</keyword>
<dbReference type="CDD" id="cd09251">
    <property type="entry name" value="AP-2_Mu2_Cterm"/>
    <property type="match status" value="1"/>
</dbReference>
<evidence type="ECO:0000259" key="16">
    <source>
        <dbReference type="PROSITE" id="PS51294"/>
    </source>
</evidence>
<evidence type="ECO:0000259" key="14">
    <source>
        <dbReference type="PROSITE" id="PS51072"/>
    </source>
</evidence>
<dbReference type="SUPFAM" id="SSF64356">
    <property type="entry name" value="SNARE-like"/>
    <property type="match status" value="1"/>
</dbReference>
<feature type="region of interest" description="Disordered" evidence="12">
    <location>
        <begin position="23"/>
        <end position="58"/>
    </location>
</feature>
<dbReference type="InterPro" id="IPR018240">
    <property type="entry name" value="Clathrin_mu_CS"/>
</dbReference>
<dbReference type="SUPFAM" id="SSF46689">
    <property type="entry name" value="Homeodomain-like"/>
    <property type="match status" value="1"/>
</dbReference>
<organism evidence="17 18">
    <name type="scientific">Aphanomyces astaci</name>
    <name type="common">Crayfish plague agent</name>
    <dbReference type="NCBI Taxonomy" id="112090"/>
    <lineage>
        <taxon>Eukaryota</taxon>
        <taxon>Sar</taxon>
        <taxon>Stramenopiles</taxon>
        <taxon>Oomycota</taxon>
        <taxon>Saprolegniomycetes</taxon>
        <taxon>Saprolegniales</taxon>
        <taxon>Verrucalvaceae</taxon>
        <taxon>Aphanomyces</taxon>
    </lineage>
</organism>
<dbReference type="GO" id="GO:0003677">
    <property type="term" value="F:DNA binding"/>
    <property type="evidence" value="ECO:0007669"/>
    <property type="project" value="InterPro"/>
</dbReference>
<evidence type="ECO:0000256" key="6">
    <source>
        <dbReference type="ARBA" id="ARBA00022927"/>
    </source>
</evidence>
<accession>A0A3R6WNW1</accession>
<dbReference type="InterPro" id="IPR028565">
    <property type="entry name" value="MHD"/>
</dbReference>
<dbReference type="InterPro" id="IPR043512">
    <property type="entry name" value="Mu2_C"/>
</dbReference>
<evidence type="ECO:0000256" key="4">
    <source>
        <dbReference type="ARBA" id="ARBA00022475"/>
    </source>
</evidence>
<dbReference type="GO" id="GO:0005905">
    <property type="term" value="C:clathrin-coated pit"/>
    <property type="evidence" value="ECO:0007669"/>
    <property type="project" value="UniProtKB-KW"/>
</dbReference>
<dbReference type="InterPro" id="IPR011012">
    <property type="entry name" value="Longin-like_dom_sf"/>
</dbReference>
<dbReference type="NCBIfam" id="TIGR01557">
    <property type="entry name" value="myb_SHAQKYF"/>
    <property type="match status" value="1"/>
</dbReference>
<feature type="region of interest" description="Disordered" evidence="12">
    <location>
        <begin position="310"/>
        <end position="338"/>
    </location>
</feature>
<dbReference type="InterPro" id="IPR036168">
    <property type="entry name" value="AP2_Mu_C_sf"/>
</dbReference>
<dbReference type="PROSITE" id="PS50090">
    <property type="entry name" value="MYB_LIKE"/>
    <property type="match status" value="1"/>
</dbReference>
<dbReference type="PROSITE" id="PS51072">
    <property type="entry name" value="MHD"/>
    <property type="match status" value="1"/>
</dbReference>
<dbReference type="VEuPathDB" id="FungiDB:H257_00108"/>
<evidence type="ECO:0000256" key="2">
    <source>
        <dbReference type="ARBA" id="ARBA00004277"/>
    </source>
</evidence>